<keyword evidence="2" id="KW-1185">Reference proteome</keyword>
<dbReference type="EMBL" id="BRLB01000003">
    <property type="protein sequence ID" value="GKX29179.1"/>
    <property type="molecule type" value="Genomic_DNA"/>
</dbReference>
<protein>
    <submittedName>
        <fullName evidence="1">Uncharacterized protein</fullName>
    </submittedName>
</protein>
<reference evidence="1" key="1">
    <citation type="submission" date="2022-06" db="EMBL/GenBank/DDBJ databases">
        <title>Vallitalea longa sp. nov., an anaerobic bacterium isolated from marine sediment.</title>
        <authorList>
            <person name="Hirano S."/>
            <person name="Terahara T."/>
            <person name="Mori K."/>
            <person name="Hamada M."/>
            <person name="Matsumoto R."/>
            <person name="Kobayashi T."/>
        </authorList>
    </citation>
    <scope>NUCLEOTIDE SEQUENCE</scope>
    <source>
        <strain evidence="1">SH18-1</strain>
    </source>
</reference>
<comment type="caution">
    <text evidence="1">The sequence shown here is derived from an EMBL/GenBank/DDBJ whole genome shotgun (WGS) entry which is preliminary data.</text>
</comment>
<dbReference type="Proteomes" id="UP001144256">
    <property type="component" value="Unassembled WGS sequence"/>
</dbReference>
<organism evidence="1 2">
    <name type="scientific">Vallitalea longa</name>
    <dbReference type="NCBI Taxonomy" id="2936439"/>
    <lineage>
        <taxon>Bacteria</taxon>
        <taxon>Bacillati</taxon>
        <taxon>Bacillota</taxon>
        <taxon>Clostridia</taxon>
        <taxon>Lachnospirales</taxon>
        <taxon>Vallitaleaceae</taxon>
        <taxon>Vallitalea</taxon>
    </lineage>
</organism>
<gene>
    <name evidence="1" type="ORF">SH1V18_16590</name>
</gene>
<evidence type="ECO:0000313" key="1">
    <source>
        <dbReference type="EMBL" id="GKX29179.1"/>
    </source>
</evidence>
<evidence type="ECO:0000313" key="2">
    <source>
        <dbReference type="Proteomes" id="UP001144256"/>
    </source>
</evidence>
<accession>A0A9W6DFX9</accession>
<dbReference type="AlphaFoldDB" id="A0A9W6DFX9"/>
<proteinExistence type="predicted"/>
<dbReference type="RefSeq" id="WP_281814465.1">
    <property type="nucleotide sequence ID" value="NZ_BRLB01000003.1"/>
</dbReference>
<name>A0A9W6DFX9_9FIRM</name>
<sequence length="40" mass="5037">MVMMKLGMKKDEEYKKRQLLKGKTYDRIKYKLNIEEWKEL</sequence>